<name>A0ABM0SMZ3_CAMSA</name>
<organism evidence="2 3">
    <name type="scientific">Camelina sativa</name>
    <name type="common">False flax</name>
    <name type="synonym">Myagrum sativum</name>
    <dbReference type="NCBI Taxonomy" id="90675"/>
    <lineage>
        <taxon>Eukaryota</taxon>
        <taxon>Viridiplantae</taxon>
        <taxon>Streptophyta</taxon>
        <taxon>Embryophyta</taxon>
        <taxon>Tracheophyta</taxon>
        <taxon>Spermatophyta</taxon>
        <taxon>Magnoliopsida</taxon>
        <taxon>eudicotyledons</taxon>
        <taxon>Gunneridae</taxon>
        <taxon>Pentapetalae</taxon>
        <taxon>rosids</taxon>
        <taxon>malvids</taxon>
        <taxon>Brassicales</taxon>
        <taxon>Brassicaceae</taxon>
        <taxon>Camelineae</taxon>
        <taxon>Camelina</taxon>
    </lineage>
</organism>
<evidence type="ECO:0000313" key="2">
    <source>
        <dbReference type="Proteomes" id="UP000694864"/>
    </source>
</evidence>
<feature type="region of interest" description="Disordered" evidence="1">
    <location>
        <begin position="134"/>
        <end position="157"/>
    </location>
</feature>
<keyword evidence="2" id="KW-1185">Reference proteome</keyword>
<proteinExistence type="predicted"/>
<feature type="compositionally biased region" description="Polar residues" evidence="1">
    <location>
        <begin position="44"/>
        <end position="53"/>
    </location>
</feature>
<feature type="region of interest" description="Disordered" evidence="1">
    <location>
        <begin position="42"/>
        <end position="92"/>
    </location>
</feature>
<evidence type="ECO:0000313" key="3">
    <source>
        <dbReference type="RefSeq" id="XP_010413593.1"/>
    </source>
</evidence>
<dbReference type="RefSeq" id="XP_010413593.1">
    <property type="nucleotide sequence ID" value="XM_010415291.2"/>
</dbReference>
<gene>
    <name evidence="3" type="primary">LOC104699891</name>
</gene>
<accession>A0ABM0SMZ3</accession>
<sequence>MRCKRHTVDFSSSTNGVCASCLRERLLSLAASAAVTAAIEDNNHNQSRKSNNPRPLLIFPRSVSPYVTRRKSDAGTGAGAGGEDPLTSSNRRFITTPQVDLAGYSCKDFESNRSHNKPKENKKNSSRFSNLFRARSEDFDSNPKSNNPRFSSDASESSLSSSRSWISTILSTGRRKKQPCYIEDVIACRRPQRIYCRGMSPAGDTEAEPSSESFEESRSTPATTKTPGRRKVGNGIGKKSMSGMAFCLSPLVRASPNCPFKRRMRFPSEFGSSGEVTAEQEKPHISAAASFCANRSKKLVDLGRVDRRR</sequence>
<dbReference type="PANTHER" id="PTHR35486:SF2">
    <property type="entry name" value="(RAPE) HYPOTHETICAL PROTEIN"/>
    <property type="match status" value="1"/>
</dbReference>
<dbReference type="PANTHER" id="PTHR35486">
    <property type="entry name" value="EXPRESSED PROTEIN"/>
    <property type="match status" value="1"/>
</dbReference>
<reference evidence="3" key="2">
    <citation type="submission" date="2025-08" db="UniProtKB">
        <authorList>
            <consortium name="RefSeq"/>
        </authorList>
    </citation>
    <scope>IDENTIFICATION</scope>
    <source>
        <tissue evidence="3">Leaf</tissue>
    </source>
</reference>
<feature type="region of interest" description="Disordered" evidence="1">
    <location>
        <begin position="199"/>
        <end position="236"/>
    </location>
</feature>
<reference evidence="2" key="1">
    <citation type="journal article" date="2014" name="Nat. Commun.">
        <title>The emerging biofuel crop Camelina sativa retains a highly undifferentiated hexaploid genome structure.</title>
        <authorList>
            <person name="Kagale S."/>
            <person name="Koh C."/>
            <person name="Nixon J."/>
            <person name="Bollina V."/>
            <person name="Clarke W.E."/>
            <person name="Tuteja R."/>
            <person name="Spillane C."/>
            <person name="Robinson S.J."/>
            <person name="Links M.G."/>
            <person name="Clarke C."/>
            <person name="Higgins E.E."/>
            <person name="Huebert T."/>
            <person name="Sharpe A.G."/>
            <person name="Parkin I.A."/>
        </authorList>
    </citation>
    <scope>NUCLEOTIDE SEQUENCE [LARGE SCALE GENOMIC DNA]</scope>
    <source>
        <strain evidence="2">cv. DH55</strain>
    </source>
</reference>
<protein>
    <submittedName>
        <fullName evidence="3">Uncharacterized protein LOC104699891</fullName>
    </submittedName>
</protein>
<dbReference type="GeneID" id="104699891"/>
<evidence type="ECO:0000256" key="1">
    <source>
        <dbReference type="SAM" id="MobiDB-lite"/>
    </source>
</evidence>
<dbReference type="Proteomes" id="UP000694864">
    <property type="component" value="Chromosome 7"/>
</dbReference>